<dbReference type="GO" id="GO:0003735">
    <property type="term" value="F:structural constituent of ribosome"/>
    <property type="evidence" value="ECO:0007669"/>
    <property type="project" value="InterPro"/>
</dbReference>
<name>A0A1E3G1S4_9BACT</name>
<keyword evidence="3 8" id="KW-0699">rRNA-binding</keyword>
<evidence type="ECO:0000256" key="1">
    <source>
        <dbReference type="ARBA" id="ARBA00003134"/>
    </source>
</evidence>
<dbReference type="STRING" id="1008305.A4H02_06570"/>
<dbReference type="GO" id="GO:0006412">
    <property type="term" value="P:translation"/>
    <property type="evidence" value="ECO:0007669"/>
    <property type="project" value="UniProtKB-UniRule"/>
</dbReference>
<dbReference type="OrthoDB" id="9808392at2"/>
<evidence type="ECO:0000256" key="8">
    <source>
        <dbReference type="HAMAP-Rule" id="MF_00500"/>
    </source>
</evidence>
<evidence type="ECO:0000256" key="2">
    <source>
        <dbReference type="ARBA" id="ARBA00007634"/>
    </source>
</evidence>
<evidence type="ECO:0000256" key="6">
    <source>
        <dbReference type="ARBA" id="ARBA00023274"/>
    </source>
</evidence>
<dbReference type="InterPro" id="IPR002583">
    <property type="entry name" value="Ribosomal_bS20"/>
</dbReference>
<keyword evidence="5 8" id="KW-0689">Ribosomal protein</keyword>
<evidence type="ECO:0000313" key="9">
    <source>
        <dbReference type="EMBL" id="ODN30219.1"/>
    </source>
</evidence>
<evidence type="ECO:0000256" key="3">
    <source>
        <dbReference type="ARBA" id="ARBA00022730"/>
    </source>
</evidence>
<proteinExistence type="inferred from homology"/>
<sequence length="98" mass="10988">MPNTKSAAKRVRVSEKRRIINKAYKTSMKNKIKAVLKAIAEKRSPEEVQQLFIKAQSAIDKAARRGAIHKNQASRRKSRLAAKVKAYLAQLQGSEATK</sequence>
<evidence type="ECO:0000313" key="10">
    <source>
        <dbReference type="Proteomes" id="UP000094570"/>
    </source>
</evidence>
<accession>A0A1E3G1S4</accession>
<dbReference type="GO" id="GO:0005829">
    <property type="term" value="C:cytosol"/>
    <property type="evidence" value="ECO:0007669"/>
    <property type="project" value="TreeGrafter"/>
</dbReference>
<dbReference type="GO" id="GO:0070181">
    <property type="term" value="F:small ribosomal subunit rRNA binding"/>
    <property type="evidence" value="ECO:0007669"/>
    <property type="project" value="TreeGrafter"/>
</dbReference>
<comment type="similarity">
    <text evidence="2 8">Belongs to the bacterial ribosomal protein bS20 family.</text>
</comment>
<evidence type="ECO:0000256" key="4">
    <source>
        <dbReference type="ARBA" id="ARBA00022884"/>
    </source>
</evidence>
<dbReference type="NCBIfam" id="TIGR00029">
    <property type="entry name" value="S20"/>
    <property type="match status" value="1"/>
</dbReference>
<dbReference type="PANTHER" id="PTHR33398">
    <property type="entry name" value="30S RIBOSOMAL PROTEIN S20"/>
    <property type="match status" value="1"/>
</dbReference>
<dbReference type="GO" id="GO:0015935">
    <property type="term" value="C:small ribosomal subunit"/>
    <property type="evidence" value="ECO:0007669"/>
    <property type="project" value="TreeGrafter"/>
</dbReference>
<dbReference type="AlphaFoldDB" id="A0A1E3G1S4"/>
<evidence type="ECO:0000256" key="7">
    <source>
        <dbReference type="ARBA" id="ARBA00035136"/>
    </source>
</evidence>
<gene>
    <name evidence="8" type="primary">rpsT</name>
    <name evidence="9" type="ORF">A4H02_06570</name>
</gene>
<protein>
    <recommendedName>
        <fullName evidence="7 8">Small ribosomal subunit protein bS20</fullName>
    </recommendedName>
</protein>
<dbReference type="HAMAP" id="MF_00500">
    <property type="entry name" value="Ribosomal_bS20"/>
    <property type="match status" value="1"/>
</dbReference>
<evidence type="ECO:0000256" key="5">
    <source>
        <dbReference type="ARBA" id="ARBA00022980"/>
    </source>
</evidence>
<dbReference type="PANTHER" id="PTHR33398:SF1">
    <property type="entry name" value="SMALL RIBOSOMAL SUBUNIT PROTEIN BS20C"/>
    <property type="match status" value="1"/>
</dbReference>
<dbReference type="RefSeq" id="WP_069293375.1">
    <property type="nucleotide sequence ID" value="NZ_CP140110.1"/>
</dbReference>
<dbReference type="FunFam" id="1.20.58.110:FF:000001">
    <property type="entry name" value="30S ribosomal protein S20"/>
    <property type="match status" value="1"/>
</dbReference>
<keyword evidence="10" id="KW-1185">Reference proteome</keyword>
<organism evidence="9 10">
    <name type="scientific">Fervidobacterium thailandense</name>
    <dbReference type="NCBI Taxonomy" id="1008305"/>
    <lineage>
        <taxon>Bacteria</taxon>
        <taxon>Thermotogati</taxon>
        <taxon>Thermotogota</taxon>
        <taxon>Thermotogae</taxon>
        <taxon>Thermotogales</taxon>
        <taxon>Fervidobacteriaceae</taxon>
        <taxon>Fervidobacterium</taxon>
    </lineage>
</organism>
<keyword evidence="4 8" id="KW-0694">RNA-binding</keyword>
<dbReference type="Pfam" id="PF01649">
    <property type="entry name" value="Ribosomal_S20p"/>
    <property type="match status" value="1"/>
</dbReference>
<dbReference type="Gene3D" id="1.20.58.110">
    <property type="entry name" value="Ribosomal protein S20"/>
    <property type="match status" value="1"/>
</dbReference>
<comment type="function">
    <text evidence="1 8">Binds directly to 16S ribosomal RNA.</text>
</comment>
<dbReference type="EMBL" id="LWAF01000009">
    <property type="protein sequence ID" value="ODN30219.1"/>
    <property type="molecule type" value="Genomic_DNA"/>
</dbReference>
<keyword evidence="6 8" id="KW-0687">Ribonucleoprotein</keyword>
<reference evidence="10" key="1">
    <citation type="submission" date="2016-04" db="EMBL/GenBank/DDBJ databases">
        <title>The genome sequence project of a novel Fervidobacterium isolate from a hot spring in Thailand.</title>
        <authorList>
            <person name="Gonzalez J.M."/>
            <person name="Cuecas A."/>
            <person name="Kanoksilapatham W."/>
        </authorList>
    </citation>
    <scope>NUCLEOTIDE SEQUENCE [LARGE SCALE GENOMIC DNA]</scope>
    <source>
        <strain evidence="10">FC2004</strain>
    </source>
</reference>
<dbReference type="SUPFAM" id="SSF46992">
    <property type="entry name" value="Ribosomal protein S20"/>
    <property type="match status" value="1"/>
</dbReference>
<dbReference type="InterPro" id="IPR036510">
    <property type="entry name" value="Ribosomal_bS20_sf"/>
</dbReference>
<dbReference type="Proteomes" id="UP000094570">
    <property type="component" value="Unassembled WGS sequence"/>
</dbReference>
<comment type="caution">
    <text evidence="9">The sequence shown here is derived from an EMBL/GenBank/DDBJ whole genome shotgun (WGS) entry which is preliminary data.</text>
</comment>